<evidence type="ECO:0000256" key="3">
    <source>
        <dbReference type="SAM" id="Phobius"/>
    </source>
</evidence>
<proteinExistence type="predicted"/>
<dbReference type="AlphaFoldDB" id="A0A8T0ARR1"/>
<keyword evidence="6" id="KW-1185">Reference proteome</keyword>
<evidence type="ECO:0000313" key="5">
    <source>
        <dbReference type="EMBL" id="KAF7694820.1"/>
    </source>
</evidence>
<keyword evidence="3" id="KW-0812">Transmembrane</keyword>
<comment type="caution">
    <text evidence="5">The sequence shown here is derived from an EMBL/GenBank/DDBJ whole genome shotgun (WGS) entry which is preliminary data.</text>
</comment>
<dbReference type="OrthoDB" id="8935730at2759"/>
<feature type="domain" description="C-type lectin" evidence="4">
    <location>
        <begin position="109"/>
        <end position="237"/>
    </location>
</feature>
<evidence type="ECO:0000259" key="4">
    <source>
        <dbReference type="PROSITE" id="PS50041"/>
    </source>
</evidence>
<dbReference type="GO" id="GO:0030246">
    <property type="term" value="F:carbohydrate binding"/>
    <property type="evidence" value="ECO:0007669"/>
    <property type="project" value="UniProtKB-KW"/>
</dbReference>
<evidence type="ECO:0000256" key="2">
    <source>
        <dbReference type="SAM" id="MobiDB-lite"/>
    </source>
</evidence>
<dbReference type="InterPro" id="IPR001304">
    <property type="entry name" value="C-type_lectin-like"/>
</dbReference>
<dbReference type="SMART" id="SM00034">
    <property type="entry name" value="CLECT"/>
    <property type="match status" value="1"/>
</dbReference>
<dbReference type="Pfam" id="PF00059">
    <property type="entry name" value="Lectin_C"/>
    <property type="match status" value="1"/>
</dbReference>
<dbReference type="Gene3D" id="3.10.100.10">
    <property type="entry name" value="Mannose-Binding Protein A, subunit A"/>
    <property type="match status" value="1"/>
</dbReference>
<name>A0A8T0ARR1_SILME</name>
<dbReference type="InterPro" id="IPR033989">
    <property type="entry name" value="CD209-like_CTLD"/>
</dbReference>
<keyword evidence="1" id="KW-0430">Lectin</keyword>
<dbReference type="Proteomes" id="UP000606274">
    <property type="component" value="Unassembled WGS sequence"/>
</dbReference>
<protein>
    <recommendedName>
        <fullName evidence="4">C-type lectin domain-containing protein</fullName>
    </recommendedName>
</protein>
<gene>
    <name evidence="5" type="ORF">HF521_006543</name>
</gene>
<feature type="region of interest" description="Disordered" evidence="2">
    <location>
        <begin position="1"/>
        <end position="21"/>
    </location>
</feature>
<dbReference type="SUPFAM" id="SSF56436">
    <property type="entry name" value="C-type lectin-like"/>
    <property type="match status" value="1"/>
</dbReference>
<keyword evidence="3" id="KW-0472">Membrane</keyword>
<evidence type="ECO:0000313" key="6">
    <source>
        <dbReference type="Proteomes" id="UP000606274"/>
    </source>
</evidence>
<dbReference type="InterPro" id="IPR050111">
    <property type="entry name" value="C-type_lectin/snaclec_domain"/>
</dbReference>
<keyword evidence="3" id="KW-1133">Transmembrane helix</keyword>
<accession>A0A8T0ARR1</accession>
<reference evidence="5" key="1">
    <citation type="submission" date="2020-08" db="EMBL/GenBank/DDBJ databases">
        <title>Chromosome-level assembly of Southern catfish (Silurus meridionalis) provides insights into visual adaptation to the nocturnal and benthic lifestyles.</title>
        <authorList>
            <person name="Zhang Y."/>
            <person name="Wang D."/>
            <person name="Peng Z."/>
        </authorList>
    </citation>
    <scope>NUCLEOTIDE SEQUENCE</scope>
    <source>
        <strain evidence="5">SWU-2019-XX</strain>
        <tissue evidence="5">Muscle</tissue>
    </source>
</reference>
<dbReference type="InterPro" id="IPR016187">
    <property type="entry name" value="CTDL_fold"/>
</dbReference>
<dbReference type="InterPro" id="IPR016186">
    <property type="entry name" value="C-type_lectin-like/link_sf"/>
</dbReference>
<evidence type="ECO:0000256" key="1">
    <source>
        <dbReference type="ARBA" id="ARBA00022734"/>
    </source>
</evidence>
<dbReference type="EMBL" id="JABFDY010000017">
    <property type="protein sequence ID" value="KAF7694820.1"/>
    <property type="molecule type" value="Genomic_DNA"/>
</dbReference>
<sequence length="240" mass="27965">MESQQYDRFTSSETESTERYSNDAPLFTQNRQTRRFYLMFGFLTLFVLLLTLSVGIRISQVNQQVSDILFSLQTVNTEIKSAQTGHDPFHAPSVLIPERGSCESDWVFYKNKCYYMSTKRLNWHNAEKDCIQQKGHLLVVNNREEMEYISQLTLQSFAYWIGLIEREGEGTWSWVDGTDYKSTEQFWDEGQPDDWDVPVNGEDCGQVHAKNPNSPILLTHRLWNDADCTLAFKYICERPA</sequence>
<organism evidence="5 6">
    <name type="scientific">Silurus meridionalis</name>
    <name type="common">Southern catfish</name>
    <name type="synonym">Silurus soldatovi meridionalis</name>
    <dbReference type="NCBI Taxonomy" id="175797"/>
    <lineage>
        <taxon>Eukaryota</taxon>
        <taxon>Metazoa</taxon>
        <taxon>Chordata</taxon>
        <taxon>Craniata</taxon>
        <taxon>Vertebrata</taxon>
        <taxon>Euteleostomi</taxon>
        <taxon>Actinopterygii</taxon>
        <taxon>Neopterygii</taxon>
        <taxon>Teleostei</taxon>
        <taxon>Ostariophysi</taxon>
        <taxon>Siluriformes</taxon>
        <taxon>Siluridae</taxon>
        <taxon>Silurus</taxon>
    </lineage>
</organism>
<dbReference type="CDD" id="cd03590">
    <property type="entry name" value="CLECT_DC-SIGN_like"/>
    <property type="match status" value="1"/>
</dbReference>
<dbReference type="PROSITE" id="PS50041">
    <property type="entry name" value="C_TYPE_LECTIN_2"/>
    <property type="match status" value="1"/>
</dbReference>
<feature type="transmembrane region" description="Helical" evidence="3">
    <location>
        <begin position="36"/>
        <end position="56"/>
    </location>
</feature>
<dbReference type="PANTHER" id="PTHR22803">
    <property type="entry name" value="MANNOSE, PHOSPHOLIPASE, LECTIN RECEPTOR RELATED"/>
    <property type="match status" value="1"/>
</dbReference>